<evidence type="ECO:0000313" key="1">
    <source>
        <dbReference type="EMBL" id="CCC92384.1"/>
    </source>
</evidence>
<dbReference type="InterPro" id="IPR032675">
    <property type="entry name" value="LRR_dom_sf"/>
</dbReference>
<organism evidence="1">
    <name type="scientific">Trypanosoma congolense (strain IL3000)</name>
    <dbReference type="NCBI Taxonomy" id="1068625"/>
    <lineage>
        <taxon>Eukaryota</taxon>
        <taxon>Discoba</taxon>
        <taxon>Euglenozoa</taxon>
        <taxon>Kinetoplastea</taxon>
        <taxon>Metakinetoplastina</taxon>
        <taxon>Trypanosomatida</taxon>
        <taxon>Trypanosomatidae</taxon>
        <taxon>Trypanosoma</taxon>
        <taxon>Nannomonas</taxon>
    </lineage>
</organism>
<protein>
    <submittedName>
        <fullName evidence="1">Uncharacterized protein TCIL3000_8_6110</fullName>
    </submittedName>
</protein>
<name>G0USM1_TRYCI</name>
<sequence length="224" mass="25025">MRGISALYRTACGREGCLTNSLFLKFCVALDTSEDCPTEIDLHENYLGDSGSAAVLRTVAVMAWVRRLDLRSCGAGEKAVRALIEFAAEHPNLRCVDLRGCNSTVFAVSGRLLLRLLLRTSELAVLVNYDDLPPTMAKRLRSCNDSHEQNQRRCEEAERRAIMAEVDAFDSLHEEEEYVTCSTLLQQIGMAMHFTMREATSCISSMVLTRTWNNTLRLTPTLGV</sequence>
<accession>G0USM1</accession>
<reference evidence="1" key="1">
    <citation type="journal article" date="2012" name="Proc. Natl. Acad. Sci. U.S.A.">
        <title>Antigenic diversity is generated by distinct evolutionary mechanisms in African trypanosome species.</title>
        <authorList>
            <person name="Jackson A.P."/>
            <person name="Berry A."/>
            <person name="Aslett M."/>
            <person name="Allison H.C."/>
            <person name="Burton P."/>
            <person name="Vavrova-Anderson J."/>
            <person name="Brown R."/>
            <person name="Browne H."/>
            <person name="Corton N."/>
            <person name="Hauser H."/>
            <person name="Gamble J."/>
            <person name="Gilderthorp R."/>
            <person name="Marcello L."/>
            <person name="McQuillan J."/>
            <person name="Otto T.D."/>
            <person name="Quail M.A."/>
            <person name="Sanders M.J."/>
            <person name="van Tonder A."/>
            <person name="Ginger M.L."/>
            <person name="Field M.C."/>
            <person name="Barry J.D."/>
            <person name="Hertz-Fowler C."/>
            <person name="Berriman M."/>
        </authorList>
    </citation>
    <scope>NUCLEOTIDE SEQUENCE</scope>
    <source>
        <strain evidence="1">IL3000</strain>
    </source>
</reference>
<dbReference type="AlphaFoldDB" id="G0USM1"/>
<dbReference type="Gene3D" id="3.80.10.10">
    <property type="entry name" value="Ribonuclease Inhibitor"/>
    <property type="match status" value="1"/>
</dbReference>
<gene>
    <name evidence="1" type="ORF">TCIL3000_8_6110</name>
</gene>
<dbReference type="VEuPathDB" id="TriTrypDB:TcIL3000_8_6110"/>
<proteinExistence type="predicted"/>
<dbReference type="SUPFAM" id="SSF52047">
    <property type="entry name" value="RNI-like"/>
    <property type="match status" value="1"/>
</dbReference>
<dbReference type="EMBL" id="HE575321">
    <property type="protein sequence ID" value="CCC92384.1"/>
    <property type="molecule type" value="Genomic_DNA"/>
</dbReference>